<keyword evidence="3" id="KW-1185">Reference proteome</keyword>
<comment type="caution">
    <text evidence="2">The sequence shown here is derived from an EMBL/GenBank/DDBJ whole genome shotgun (WGS) entry which is preliminary data.</text>
</comment>
<feature type="compositionally biased region" description="Basic and acidic residues" evidence="1">
    <location>
        <begin position="151"/>
        <end position="173"/>
    </location>
</feature>
<organism evidence="2 3">
    <name type="scientific">Alligator mississippiensis</name>
    <name type="common">American alligator</name>
    <dbReference type="NCBI Taxonomy" id="8496"/>
    <lineage>
        <taxon>Eukaryota</taxon>
        <taxon>Metazoa</taxon>
        <taxon>Chordata</taxon>
        <taxon>Craniata</taxon>
        <taxon>Vertebrata</taxon>
        <taxon>Euteleostomi</taxon>
        <taxon>Archelosauria</taxon>
        <taxon>Archosauria</taxon>
        <taxon>Crocodylia</taxon>
        <taxon>Alligatoridae</taxon>
        <taxon>Alligatorinae</taxon>
        <taxon>Alligator</taxon>
    </lineage>
</organism>
<protein>
    <recommendedName>
        <fullName evidence="4">Telomere repeats-binding bouquet formation protein 2</fullName>
    </recommendedName>
</protein>
<name>A0A151MAE6_ALLMI</name>
<reference evidence="2 3" key="1">
    <citation type="journal article" date="2012" name="Genome Biol.">
        <title>Sequencing three crocodilian genomes to illuminate the evolution of archosaurs and amniotes.</title>
        <authorList>
            <person name="St John J.A."/>
            <person name="Braun E.L."/>
            <person name="Isberg S.R."/>
            <person name="Miles L.G."/>
            <person name="Chong A.Y."/>
            <person name="Gongora J."/>
            <person name="Dalzell P."/>
            <person name="Moran C."/>
            <person name="Bed'hom B."/>
            <person name="Abzhanov A."/>
            <person name="Burgess S.C."/>
            <person name="Cooksey A.M."/>
            <person name="Castoe T.A."/>
            <person name="Crawford N.G."/>
            <person name="Densmore L.D."/>
            <person name="Drew J.C."/>
            <person name="Edwards S.V."/>
            <person name="Faircloth B.C."/>
            <person name="Fujita M.K."/>
            <person name="Greenwold M.J."/>
            <person name="Hoffmann F.G."/>
            <person name="Howard J.M."/>
            <person name="Iguchi T."/>
            <person name="Janes D.E."/>
            <person name="Khan S.Y."/>
            <person name="Kohno S."/>
            <person name="de Koning A.J."/>
            <person name="Lance S.L."/>
            <person name="McCarthy F.M."/>
            <person name="McCormack J.E."/>
            <person name="Merchant M.E."/>
            <person name="Peterson D.G."/>
            <person name="Pollock D.D."/>
            <person name="Pourmand N."/>
            <person name="Raney B.J."/>
            <person name="Roessler K.A."/>
            <person name="Sanford J.R."/>
            <person name="Sawyer R.H."/>
            <person name="Schmidt C.J."/>
            <person name="Triplett E.W."/>
            <person name="Tuberville T.D."/>
            <person name="Venegas-Anaya M."/>
            <person name="Howard J.T."/>
            <person name="Jarvis E.D."/>
            <person name="Guillette L.J.Jr."/>
            <person name="Glenn T.C."/>
            <person name="Green R.E."/>
            <person name="Ray D.A."/>
        </authorList>
    </citation>
    <scope>NUCLEOTIDE SEQUENCE [LARGE SCALE GENOMIC DNA]</scope>
    <source>
        <strain evidence="2">KSC_2009_1</strain>
    </source>
</reference>
<dbReference type="Proteomes" id="UP000050525">
    <property type="component" value="Unassembled WGS sequence"/>
</dbReference>
<dbReference type="STRING" id="8496.A0A151MAE6"/>
<evidence type="ECO:0000313" key="3">
    <source>
        <dbReference type="Proteomes" id="UP000050525"/>
    </source>
</evidence>
<dbReference type="GO" id="GO:0070197">
    <property type="term" value="P:meiotic attachment of telomere to nuclear envelope"/>
    <property type="evidence" value="ECO:0007669"/>
    <property type="project" value="TreeGrafter"/>
</dbReference>
<dbReference type="PANTHER" id="PTHR35345">
    <property type="entry name" value="TELOMERE REPEATS-BINDING BOUQUET FORMATION PROTEIN 2"/>
    <property type="match status" value="1"/>
</dbReference>
<proteinExistence type="predicted"/>
<evidence type="ECO:0000256" key="1">
    <source>
        <dbReference type="SAM" id="MobiDB-lite"/>
    </source>
</evidence>
<evidence type="ECO:0000313" key="2">
    <source>
        <dbReference type="EMBL" id="KYO21488.1"/>
    </source>
</evidence>
<feature type="region of interest" description="Disordered" evidence="1">
    <location>
        <begin position="147"/>
        <end position="173"/>
    </location>
</feature>
<dbReference type="EMBL" id="AKHW03006295">
    <property type="protein sequence ID" value="KYO21488.1"/>
    <property type="molecule type" value="Genomic_DNA"/>
</dbReference>
<sequence>MFRSCSAWFSQSVGRELCDFWVAEGGVITNHHDADYLFSSDASCPDTQRWFSSHRENRTLNSDLDRIHESRDYIEGKATVFHSCYLSSNASSEMKQTVLLGHFILPPACLQEEIKRKIGSFIWEQMNNSQIEQLEILTPAEIKTVGEEEEQRIRGKQDLTRSKEKPVSKKPAGEKLSCYPLQDYPVNNMVTGHVPASEMRKYVGELRDFIPGTSGYVAYWVQDEINIFSDVKNKLKRKL</sequence>
<dbReference type="InterPro" id="IPR028065">
    <property type="entry name" value="TERB2"/>
</dbReference>
<dbReference type="PANTHER" id="PTHR35345:SF1">
    <property type="entry name" value="TELOMERE REPEATS-BINDING BOUQUET FORMATION PROTEIN 2"/>
    <property type="match status" value="1"/>
</dbReference>
<dbReference type="Pfam" id="PF15101">
    <property type="entry name" value="TERB2"/>
    <property type="match status" value="2"/>
</dbReference>
<dbReference type="GO" id="GO:0007129">
    <property type="term" value="P:homologous chromosome pairing at meiosis"/>
    <property type="evidence" value="ECO:0007669"/>
    <property type="project" value="TreeGrafter"/>
</dbReference>
<gene>
    <name evidence="2" type="ORF">Y1Q_0001682</name>
</gene>
<accession>A0A151MAE6</accession>
<dbReference type="AlphaFoldDB" id="A0A151MAE6"/>
<evidence type="ECO:0008006" key="4">
    <source>
        <dbReference type="Google" id="ProtNLM"/>
    </source>
</evidence>
<dbReference type="eggNOG" id="ENOG502S1BT">
    <property type="taxonomic scope" value="Eukaryota"/>
</dbReference>
<dbReference type="GO" id="GO:0005637">
    <property type="term" value="C:nuclear inner membrane"/>
    <property type="evidence" value="ECO:0007669"/>
    <property type="project" value="TreeGrafter"/>
</dbReference>